<evidence type="ECO:0000256" key="9">
    <source>
        <dbReference type="ARBA" id="ARBA00023319"/>
    </source>
</evidence>
<dbReference type="Gene3D" id="2.60.40.10">
    <property type="entry name" value="Immunoglobulins"/>
    <property type="match status" value="7"/>
</dbReference>
<evidence type="ECO:0000256" key="5">
    <source>
        <dbReference type="ARBA" id="ARBA00022889"/>
    </source>
</evidence>
<dbReference type="GO" id="GO:0019903">
    <property type="term" value="F:protein phosphatase binding"/>
    <property type="evidence" value="ECO:0007669"/>
    <property type="project" value="TreeGrafter"/>
</dbReference>
<dbReference type="Pfam" id="PF13895">
    <property type="entry name" value="Ig_2"/>
    <property type="match status" value="2"/>
</dbReference>
<evidence type="ECO:0000256" key="2">
    <source>
        <dbReference type="ARBA" id="ARBA00022475"/>
    </source>
</evidence>
<dbReference type="GO" id="GO:0005769">
    <property type="term" value="C:early endosome"/>
    <property type="evidence" value="ECO:0007669"/>
    <property type="project" value="TreeGrafter"/>
</dbReference>
<dbReference type="SMART" id="SM00408">
    <property type="entry name" value="IGc2"/>
    <property type="match status" value="4"/>
</dbReference>
<protein>
    <recommendedName>
        <fullName evidence="10">B-cell receptor CD22</fullName>
    </recommendedName>
    <alternativeName>
        <fullName evidence="11">Sialic acid-binding Ig-like lectin 2</fullName>
    </alternativeName>
</protein>
<feature type="domain" description="Ig-like" evidence="14">
    <location>
        <begin position="294"/>
        <end position="379"/>
    </location>
</feature>
<dbReference type="GO" id="GO:0009897">
    <property type="term" value="C:external side of plasma membrane"/>
    <property type="evidence" value="ECO:0007669"/>
    <property type="project" value="TreeGrafter"/>
</dbReference>
<organism evidence="15 16">
    <name type="scientific">Podarcis lilfordi</name>
    <name type="common">Lilford's wall lizard</name>
    <dbReference type="NCBI Taxonomy" id="74358"/>
    <lineage>
        <taxon>Eukaryota</taxon>
        <taxon>Metazoa</taxon>
        <taxon>Chordata</taxon>
        <taxon>Craniata</taxon>
        <taxon>Vertebrata</taxon>
        <taxon>Euteleostomi</taxon>
        <taxon>Lepidosauria</taxon>
        <taxon>Squamata</taxon>
        <taxon>Bifurcata</taxon>
        <taxon>Unidentata</taxon>
        <taxon>Episquamata</taxon>
        <taxon>Laterata</taxon>
        <taxon>Lacertibaenia</taxon>
        <taxon>Lacertidae</taxon>
        <taxon>Podarcis</taxon>
    </lineage>
</organism>
<dbReference type="Proteomes" id="UP001178461">
    <property type="component" value="Chromosome 8"/>
</dbReference>
<dbReference type="PANTHER" id="PTHR46958">
    <property type="entry name" value="B-CELL RECEPTOR CD22"/>
    <property type="match status" value="1"/>
</dbReference>
<keyword evidence="9" id="KW-0393">Immunoglobulin domain</keyword>
<dbReference type="GO" id="GO:0033691">
    <property type="term" value="F:sialic acid binding"/>
    <property type="evidence" value="ECO:0007669"/>
    <property type="project" value="TreeGrafter"/>
</dbReference>
<sequence>MRLLPGPRLCGQFCRTNSAAAPAQEEEFSWARTAASSQLTYSQASHLHGLIMRHFLWQLFLAGYIYCDYPLRISPDTLVAWKGSCVVIPCQISETHHSAEVRATDVAWFFQPVWDNSSFDYNGSLLYDSSERRKGNTMAVSPAFQDRVKFIGNLGNRDCSLMITQLQTKDSGTYGARVVASVGNYNWRNKWFRNATVNVIDSPKGVHVGIMNDLPIKEGDTVVLCCSSGRNYSRDNWYNWVRSDRHSVEHKYSASELLIFPATSEPVTSYECEACNNAGCTSSQMVTVDVHFAPKGVKIKMTPAGKIQEGKSVQLKCEVRKAKPQNLTYTWYKDDEWLEMDSATEELSIPEVTLAHSGRYRCEASNSVGTSRSSPVTLSVIGVLSDESGLRKHANSLVAWKGSCVLIPCEISGTFNSATVNATAVAWYFEPFWDHNLPDYNGTLLYNSFKFTEGNARSAAFQGRVKFSGDLGNRDCSLMITQLQKSDSGRYGARVVASVGNYPWRLKWFLDATVNVTESPPEPRLEIVPAIVHQGRTTEVICSVPYHCTDVLILLTLSGLEKHHLSPQITMLENRITKMVMFEPTWEDNGKTVGCSLSNLDGSEISHSTMKLNVRYRPEDVQLTIMNDLPIKEGDVVMLNCSVGRSNPGNNWYNWVKSDSHTVEHKYSGLNVLAFPATPGSETSYTCEVCNYVGCTSSQTVTLDVHFAPKEVYILGMTEKVVHQYSRFQVTCEVRAANPRELKYAWYKDEQQLLQDSADNVLTIHEVKPEDSGTYHCEASNSAGPSRSPAILIDVRS</sequence>
<dbReference type="InterPro" id="IPR036179">
    <property type="entry name" value="Ig-like_dom_sf"/>
</dbReference>
<dbReference type="GO" id="GO:0030888">
    <property type="term" value="P:regulation of B cell proliferation"/>
    <property type="evidence" value="ECO:0007669"/>
    <property type="project" value="TreeGrafter"/>
</dbReference>
<name>A0AA35P9Z7_9SAUR</name>
<dbReference type="GO" id="GO:0042609">
    <property type="term" value="F:CD4 receptor binding"/>
    <property type="evidence" value="ECO:0007669"/>
    <property type="project" value="TreeGrafter"/>
</dbReference>
<evidence type="ECO:0000256" key="8">
    <source>
        <dbReference type="ARBA" id="ARBA00023180"/>
    </source>
</evidence>
<proteinExistence type="predicted"/>
<dbReference type="InterPro" id="IPR007110">
    <property type="entry name" value="Ig-like_dom"/>
</dbReference>
<evidence type="ECO:0000256" key="3">
    <source>
        <dbReference type="ARBA" id="ARBA00022729"/>
    </source>
</evidence>
<keyword evidence="16" id="KW-1185">Reference proteome</keyword>
<dbReference type="PROSITE" id="PS50835">
    <property type="entry name" value="IG_LIKE"/>
    <property type="match status" value="4"/>
</dbReference>
<dbReference type="GO" id="GO:0055037">
    <property type="term" value="C:recycling endosome"/>
    <property type="evidence" value="ECO:0007669"/>
    <property type="project" value="TreeGrafter"/>
</dbReference>
<dbReference type="GO" id="GO:0007155">
    <property type="term" value="P:cell adhesion"/>
    <property type="evidence" value="ECO:0007669"/>
    <property type="project" value="UniProtKB-KW"/>
</dbReference>
<dbReference type="InterPro" id="IPR056386">
    <property type="entry name" value="Ig_CD22"/>
</dbReference>
<dbReference type="FunFam" id="2.60.40.10:FF:000357">
    <property type="entry name" value="Fc receptor like 1"/>
    <property type="match status" value="1"/>
</dbReference>
<dbReference type="Pfam" id="PF24518">
    <property type="entry name" value="Ig_CD22"/>
    <property type="match status" value="2"/>
</dbReference>
<evidence type="ECO:0000256" key="1">
    <source>
        <dbReference type="ARBA" id="ARBA00004251"/>
    </source>
</evidence>
<comment type="subunit">
    <text evidence="13">Predominantly monomer of isoform CD22-beta. Also found as heterodimer of isoform CD22-beta and a shorter isoform. Interacts with PTPN6/SHP-1, LYN, SYK, PIK3R1/PIK3R2 and PLCG1 upon phosphorylation. Interacts with GRB2, INPP5D and SHC1 upon phosphorylation. May form a complex with INPP5D/SHIP, GRB2 and SHC1.</text>
</comment>
<dbReference type="SUPFAM" id="SSF48726">
    <property type="entry name" value="Immunoglobulin"/>
    <property type="match status" value="7"/>
</dbReference>
<feature type="domain" description="Ig-like" evidence="14">
    <location>
        <begin position="203"/>
        <end position="287"/>
    </location>
</feature>
<dbReference type="GO" id="GO:0042113">
    <property type="term" value="P:B cell activation"/>
    <property type="evidence" value="ECO:0007669"/>
    <property type="project" value="TreeGrafter"/>
</dbReference>
<evidence type="ECO:0000256" key="4">
    <source>
        <dbReference type="ARBA" id="ARBA00022737"/>
    </source>
</evidence>
<keyword evidence="6" id="KW-0472">Membrane</keyword>
<evidence type="ECO:0000256" key="7">
    <source>
        <dbReference type="ARBA" id="ARBA00023157"/>
    </source>
</evidence>
<keyword evidence="3" id="KW-0732">Signal</keyword>
<evidence type="ECO:0000256" key="10">
    <source>
        <dbReference type="ARBA" id="ARBA00040106"/>
    </source>
</evidence>
<dbReference type="GO" id="GO:0070062">
    <property type="term" value="C:extracellular exosome"/>
    <property type="evidence" value="ECO:0007669"/>
    <property type="project" value="TreeGrafter"/>
</dbReference>
<evidence type="ECO:0000313" key="15">
    <source>
        <dbReference type="EMBL" id="CAI5781256.1"/>
    </source>
</evidence>
<dbReference type="GO" id="GO:0050859">
    <property type="term" value="P:negative regulation of B cell receptor signaling pathway"/>
    <property type="evidence" value="ECO:0007669"/>
    <property type="project" value="TreeGrafter"/>
</dbReference>
<keyword evidence="5" id="KW-0130">Cell adhesion</keyword>
<keyword evidence="2" id="KW-1003">Cell membrane</keyword>
<dbReference type="EMBL" id="OX395133">
    <property type="protein sequence ID" value="CAI5781256.1"/>
    <property type="molecule type" value="Genomic_DNA"/>
</dbReference>
<comment type="function">
    <text evidence="12">Most highly expressed siglec (sialic acid-binding immunoglobulin-like lectin) on B-cells that plays a role in various aspects of B-cell biology including differentiation, antigen presentation, and trafficking to bone marrow. Binds to alpha 2,6-linked sialic acid residues of surface molecules such as CD22 itself, CD45 and IgM in a cis configuration. Can also bind to ligands on other cells as an adhesion molecule in a trans configuration. Acts as an inhibitory coreceptor on the surface of B-cells and inhibits B-cell receptor induced signaling, characterized by inhibition of the calcium mobilization and cellular activation. Mechanistically, the immunoreceptor tyrosine-based inhibitory motif domain is phosphorylated by the Src kinase LYN, which in turn leads to the recruitment of the protein tyrosine phosphatase 1/PTPN6, leading to the negative regulation of BCR signaling. If this negative signaling from is of sufficient strength, apoptosis of the B-cell can be induced.</text>
</comment>
<keyword evidence="8" id="KW-0325">Glycoprotein</keyword>
<accession>A0AA35P9Z7</accession>
<keyword evidence="15" id="KW-0675">Receptor</keyword>
<dbReference type="AlphaFoldDB" id="A0AA35P9Z7"/>
<evidence type="ECO:0000256" key="11">
    <source>
        <dbReference type="ARBA" id="ARBA00041781"/>
    </source>
</evidence>
<keyword evidence="7" id="KW-1015">Disulfide bond</keyword>
<gene>
    <name evidence="15" type="ORF">PODLI_1B023983</name>
</gene>
<feature type="domain" description="Ig-like" evidence="14">
    <location>
        <begin position="709"/>
        <end position="792"/>
    </location>
</feature>
<evidence type="ECO:0000256" key="6">
    <source>
        <dbReference type="ARBA" id="ARBA00023136"/>
    </source>
</evidence>
<dbReference type="InterPro" id="IPR013783">
    <property type="entry name" value="Ig-like_fold"/>
</dbReference>
<dbReference type="PANTHER" id="PTHR46958:SF1">
    <property type="entry name" value="B-CELL RECEPTOR CD22"/>
    <property type="match status" value="1"/>
</dbReference>
<reference evidence="15" key="1">
    <citation type="submission" date="2022-12" db="EMBL/GenBank/DDBJ databases">
        <authorList>
            <person name="Alioto T."/>
            <person name="Alioto T."/>
            <person name="Gomez Garrido J."/>
        </authorList>
    </citation>
    <scope>NUCLEOTIDE SEQUENCE</scope>
</reference>
<feature type="domain" description="Ig-like" evidence="14">
    <location>
        <begin position="618"/>
        <end position="702"/>
    </location>
</feature>
<evidence type="ECO:0000313" key="16">
    <source>
        <dbReference type="Proteomes" id="UP001178461"/>
    </source>
</evidence>
<dbReference type="InterPro" id="IPR003599">
    <property type="entry name" value="Ig_sub"/>
</dbReference>
<keyword evidence="4" id="KW-0677">Repeat</keyword>
<dbReference type="InterPro" id="IPR003598">
    <property type="entry name" value="Ig_sub2"/>
</dbReference>
<dbReference type="SMART" id="SM00409">
    <property type="entry name" value="IG"/>
    <property type="match status" value="6"/>
</dbReference>
<evidence type="ECO:0000259" key="14">
    <source>
        <dbReference type="PROSITE" id="PS50835"/>
    </source>
</evidence>
<evidence type="ECO:0000256" key="13">
    <source>
        <dbReference type="ARBA" id="ARBA00046458"/>
    </source>
</evidence>
<evidence type="ECO:0000256" key="12">
    <source>
        <dbReference type="ARBA" id="ARBA00045430"/>
    </source>
</evidence>
<comment type="subcellular location">
    <subcellularLocation>
        <location evidence="1">Cell membrane</location>
        <topology evidence="1">Single-pass type I membrane protein</topology>
    </subcellularLocation>
</comment>